<name>A0A9N7U4E3_PLEPL</name>
<evidence type="ECO:0000259" key="1">
    <source>
        <dbReference type="PROSITE" id="PS50041"/>
    </source>
</evidence>
<dbReference type="InterPro" id="IPR001304">
    <property type="entry name" value="C-type_lectin-like"/>
</dbReference>
<dbReference type="PANTHER" id="PTHR45784:SF3">
    <property type="entry name" value="C-TYPE LECTIN DOMAIN FAMILY 4 MEMBER K-LIKE-RELATED"/>
    <property type="match status" value="1"/>
</dbReference>
<proteinExistence type="predicted"/>
<evidence type="ECO:0000313" key="3">
    <source>
        <dbReference type="Proteomes" id="UP001153269"/>
    </source>
</evidence>
<comment type="caution">
    <text evidence="2">The sequence shown here is derived from an EMBL/GenBank/DDBJ whole genome shotgun (WGS) entry which is preliminary data.</text>
</comment>
<dbReference type="PROSITE" id="PS50041">
    <property type="entry name" value="C_TYPE_LECTIN_2"/>
    <property type="match status" value="1"/>
</dbReference>
<dbReference type="SMART" id="SM00034">
    <property type="entry name" value="CLECT"/>
    <property type="match status" value="1"/>
</dbReference>
<dbReference type="InterPro" id="IPR016187">
    <property type="entry name" value="CTDL_fold"/>
</dbReference>
<gene>
    <name evidence="2" type="ORF">PLEPLA_LOCUS12341</name>
</gene>
<dbReference type="Gene3D" id="3.10.100.10">
    <property type="entry name" value="Mannose-Binding Protein A, subunit A"/>
    <property type="match status" value="1"/>
</dbReference>
<evidence type="ECO:0000313" key="2">
    <source>
        <dbReference type="EMBL" id="CAB1424416.1"/>
    </source>
</evidence>
<dbReference type="AlphaFoldDB" id="A0A9N7U4E3"/>
<dbReference type="Proteomes" id="UP001153269">
    <property type="component" value="Unassembled WGS sequence"/>
</dbReference>
<keyword evidence="3" id="KW-1185">Reference proteome</keyword>
<dbReference type="SUPFAM" id="SSF56436">
    <property type="entry name" value="C-type lectin-like"/>
    <property type="match status" value="1"/>
</dbReference>
<accession>A0A9N7U4E3</accession>
<dbReference type="InterPro" id="IPR016186">
    <property type="entry name" value="C-type_lectin-like/link_sf"/>
</dbReference>
<protein>
    <recommendedName>
        <fullName evidence="1">C-type lectin domain-containing protein</fullName>
    </recommendedName>
</protein>
<dbReference type="EMBL" id="CADEAL010000729">
    <property type="protein sequence ID" value="CAB1424416.1"/>
    <property type="molecule type" value="Genomic_DNA"/>
</dbReference>
<organism evidence="2 3">
    <name type="scientific">Pleuronectes platessa</name>
    <name type="common">European plaice</name>
    <dbReference type="NCBI Taxonomy" id="8262"/>
    <lineage>
        <taxon>Eukaryota</taxon>
        <taxon>Metazoa</taxon>
        <taxon>Chordata</taxon>
        <taxon>Craniata</taxon>
        <taxon>Vertebrata</taxon>
        <taxon>Euteleostomi</taxon>
        <taxon>Actinopterygii</taxon>
        <taxon>Neopterygii</taxon>
        <taxon>Teleostei</taxon>
        <taxon>Neoteleostei</taxon>
        <taxon>Acanthomorphata</taxon>
        <taxon>Carangaria</taxon>
        <taxon>Pleuronectiformes</taxon>
        <taxon>Pleuronectoidei</taxon>
        <taxon>Pleuronectidae</taxon>
        <taxon>Pleuronectes</taxon>
    </lineage>
</organism>
<dbReference type="Pfam" id="PF00059">
    <property type="entry name" value="Lectin_C"/>
    <property type="match status" value="1"/>
</dbReference>
<reference evidence="2" key="1">
    <citation type="submission" date="2020-03" db="EMBL/GenBank/DDBJ databases">
        <authorList>
            <person name="Weist P."/>
        </authorList>
    </citation>
    <scope>NUCLEOTIDE SEQUENCE</scope>
</reference>
<sequence length="191" mass="22346">MYRSRQWYDGPCNEERYFVCYSAEGGHHPRTYHYIELSRTWYAAMEYCRDYYTDLAVIENQEEISEVISSMTTPPSSSGFFIGLYRGPWTWSDMSQSSFRNWKTMSLLNFIGNGSCAVENHLHEWSYLPCEDKYPFICQEVPRQKTVLRMKVETEADLTDPAVNAQILQQLNAALTSQTGINFTLRWKVQP</sequence>
<feature type="domain" description="C-type lectin" evidence="1">
    <location>
        <begin position="27"/>
        <end position="139"/>
    </location>
</feature>
<dbReference type="PANTHER" id="PTHR45784">
    <property type="entry name" value="C-TYPE LECTIN DOMAIN FAMILY 20 MEMBER A-RELATED"/>
    <property type="match status" value="1"/>
</dbReference>